<protein>
    <submittedName>
        <fullName evidence="2">Uncharacterized protein</fullName>
    </submittedName>
</protein>
<comment type="caution">
    <text evidence="2">The sequence shown here is derived from an EMBL/GenBank/DDBJ whole genome shotgun (WGS) entry which is preliminary data.</text>
</comment>
<name>A0AA36GMH4_CYLNA</name>
<dbReference type="EMBL" id="CATQJL010000112">
    <property type="protein sequence ID" value="CAJ0594819.1"/>
    <property type="molecule type" value="Genomic_DNA"/>
</dbReference>
<dbReference type="Proteomes" id="UP001176961">
    <property type="component" value="Unassembled WGS sequence"/>
</dbReference>
<accession>A0AA36GMH4</accession>
<dbReference type="AlphaFoldDB" id="A0AA36GMH4"/>
<organism evidence="2 3">
    <name type="scientific">Cylicocyclus nassatus</name>
    <name type="common">Nematode worm</name>
    <dbReference type="NCBI Taxonomy" id="53992"/>
    <lineage>
        <taxon>Eukaryota</taxon>
        <taxon>Metazoa</taxon>
        <taxon>Ecdysozoa</taxon>
        <taxon>Nematoda</taxon>
        <taxon>Chromadorea</taxon>
        <taxon>Rhabditida</taxon>
        <taxon>Rhabditina</taxon>
        <taxon>Rhabditomorpha</taxon>
        <taxon>Strongyloidea</taxon>
        <taxon>Strongylidae</taxon>
        <taxon>Cylicocyclus</taxon>
    </lineage>
</organism>
<evidence type="ECO:0000313" key="2">
    <source>
        <dbReference type="EMBL" id="CAJ0594819.1"/>
    </source>
</evidence>
<gene>
    <name evidence="2" type="ORF">CYNAS_LOCUS6802</name>
</gene>
<proteinExistence type="predicted"/>
<reference evidence="2" key="1">
    <citation type="submission" date="2023-07" db="EMBL/GenBank/DDBJ databases">
        <authorList>
            <consortium name="CYATHOMIX"/>
        </authorList>
    </citation>
    <scope>NUCLEOTIDE SEQUENCE</scope>
    <source>
        <strain evidence="2">N/A</strain>
    </source>
</reference>
<sequence length="58" mass="6350">MQPQGPSTPGERFVRTSTRAVMSLKGQFQSMRVSNDHPKNGQSEALRTSATPSESPNF</sequence>
<evidence type="ECO:0000313" key="3">
    <source>
        <dbReference type="Proteomes" id="UP001176961"/>
    </source>
</evidence>
<keyword evidence="3" id="KW-1185">Reference proteome</keyword>
<feature type="compositionally biased region" description="Polar residues" evidence="1">
    <location>
        <begin position="40"/>
        <end position="58"/>
    </location>
</feature>
<feature type="region of interest" description="Disordered" evidence="1">
    <location>
        <begin position="28"/>
        <end position="58"/>
    </location>
</feature>
<evidence type="ECO:0000256" key="1">
    <source>
        <dbReference type="SAM" id="MobiDB-lite"/>
    </source>
</evidence>